<dbReference type="Pfam" id="PF00106">
    <property type="entry name" value="adh_short"/>
    <property type="match status" value="1"/>
</dbReference>
<dbReference type="PROSITE" id="PS00061">
    <property type="entry name" value="ADH_SHORT"/>
    <property type="match status" value="1"/>
</dbReference>
<comment type="similarity">
    <text evidence="1">Belongs to the short-chain dehydrogenases/reductases (SDR) family.</text>
</comment>
<protein>
    <submittedName>
        <fullName evidence="2">Chlorophyll(Ide) b reductase NOL</fullName>
    </submittedName>
</protein>
<dbReference type="STRING" id="1764295.A0A5B8ML58"/>
<evidence type="ECO:0000256" key="1">
    <source>
        <dbReference type="RuleBase" id="RU000363"/>
    </source>
</evidence>
<dbReference type="InterPro" id="IPR052625">
    <property type="entry name" value="Chl_b_Red"/>
</dbReference>
<dbReference type="InterPro" id="IPR002347">
    <property type="entry name" value="SDR_fam"/>
</dbReference>
<name>A0A5B8ML58_9CHLO</name>
<dbReference type="GO" id="GO:0010304">
    <property type="term" value="P:PSII associated light-harvesting complex II catabolic process"/>
    <property type="evidence" value="ECO:0007669"/>
    <property type="project" value="TreeGrafter"/>
</dbReference>
<keyword evidence="3" id="KW-1185">Reference proteome</keyword>
<dbReference type="SUPFAM" id="SSF51735">
    <property type="entry name" value="NAD(P)-binding Rossmann-fold domains"/>
    <property type="match status" value="1"/>
</dbReference>
<dbReference type="GO" id="GO:0034256">
    <property type="term" value="F:chlorophyll(ide) b reductase activity"/>
    <property type="evidence" value="ECO:0007669"/>
    <property type="project" value="TreeGrafter"/>
</dbReference>
<dbReference type="InterPro" id="IPR020904">
    <property type="entry name" value="Sc_DH/Rdtase_CS"/>
</dbReference>
<gene>
    <name evidence="2" type="ORF">A3770_04p29530</name>
</gene>
<dbReference type="CDD" id="cd05233">
    <property type="entry name" value="SDR_c"/>
    <property type="match status" value="1"/>
</dbReference>
<dbReference type="PANTHER" id="PTHR24314">
    <property type="entry name" value="NON-SPECIFIC LIPID TRANSFER PROTEIN-RELATED"/>
    <property type="match status" value="1"/>
</dbReference>
<dbReference type="AlphaFoldDB" id="A0A5B8ML58"/>
<dbReference type="Proteomes" id="UP000316726">
    <property type="component" value="Chromosome 4"/>
</dbReference>
<proteinExistence type="inferred from homology"/>
<dbReference type="PRINTS" id="PR00080">
    <property type="entry name" value="SDRFAMILY"/>
</dbReference>
<dbReference type="EMBL" id="CP031037">
    <property type="protein sequence ID" value="QDZ20435.1"/>
    <property type="molecule type" value="Genomic_DNA"/>
</dbReference>
<organism evidence="2 3">
    <name type="scientific">Chloropicon primus</name>
    <dbReference type="NCBI Taxonomy" id="1764295"/>
    <lineage>
        <taxon>Eukaryota</taxon>
        <taxon>Viridiplantae</taxon>
        <taxon>Chlorophyta</taxon>
        <taxon>Chloropicophyceae</taxon>
        <taxon>Chloropicales</taxon>
        <taxon>Chloropicaceae</taxon>
        <taxon>Chloropicon</taxon>
    </lineage>
</organism>
<reference evidence="2 3" key="1">
    <citation type="submission" date="2018-07" db="EMBL/GenBank/DDBJ databases">
        <title>The complete nuclear genome of the prasinophyte Chloropicon primus (CCMP1205).</title>
        <authorList>
            <person name="Pombert J.-F."/>
            <person name="Otis C."/>
            <person name="Turmel M."/>
            <person name="Lemieux C."/>
        </authorList>
    </citation>
    <scope>NUCLEOTIDE SEQUENCE [LARGE SCALE GENOMIC DNA]</scope>
    <source>
        <strain evidence="2 3">CCMP1205</strain>
    </source>
</reference>
<dbReference type="PANTHER" id="PTHR24314:SF15">
    <property type="entry name" value="CHLOROPHYLL(IDE) B REDUCTASE NOL, CHLOROPLASTIC"/>
    <property type="match status" value="1"/>
</dbReference>
<dbReference type="InterPro" id="IPR036291">
    <property type="entry name" value="NAD(P)-bd_dom_sf"/>
</dbReference>
<dbReference type="Gene3D" id="3.40.50.720">
    <property type="entry name" value="NAD(P)-binding Rossmann-like Domain"/>
    <property type="match status" value="1"/>
</dbReference>
<dbReference type="GO" id="GO:0015996">
    <property type="term" value="P:chlorophyll catabolic process"/>
    <property type="evidence" value="ECO:0007669"/>
    <property type="project" value="TreeGrafter"/>
</dbReference>
<dbReference type="PRINTS" id="PR00081">
    <property type="entry name" value="GDHRDH"/>
</dbReference>
<sequence>MAKVIGRRPVSLSEWRFGGSGEAGRRRTCRCNYGVVVTGSTKGVGLALAEEFLRSGDDVVVCSRKRDKVEETVERLRDKYPSVRVFGTSCDVSEAEDVKRLCDFAADNLGVVDIWINNAGTNAYSFKPLVETDAGDLKEVVETNTLGLMFCMKEAINLMRSQKRGSDEEVVGHIFNMDGAGTSGSATPRFAAYGATKRAIVQLNKSLQAELEMLNIDNVVLHMLSPGMVTTELLMAGSDTKIAKFMINALAEQPDEVAGYLVPRVRRVVEDAKGGEGEKTGAAGEAATTEPIVFRSDSVVILGQKIKLGDPSSYIKYLTLPMAFSRIFLKALFGIRNNRWIEE</sequence>
<dbReference type="OrthoDB" id="3592703at2759"/>
<evidence type="ECO:0000313" key="3">
    <source>
        <dbReference type="Proteomes" id="UP000316726"/>
    </source>
</evidence>
<accession>A0A5B8ML58</accession>
<evidence type="ECO:0000313" key="2">
    <source>
        <dbReference type="EMBL" id="QDZ20435.1"/>
    </source>
</evidence>